<dbReference type="Pfam" id="PF00241">
    <property type="entry name" value="Cofilin_ADF"/>
    <property type="match status" value="1"/>
</dbReference>
<dbReference type="InterPro" id="IPR011171">
    <property type="entry name" value="GMF"/>
</dbReference>
<accession>A0A9X0BAJ0</accession>
<keyword evidence="5" id="KW-1185">Reference proteome</keyword>
<dbReference type="PANTHER" id="PTHR11249">
    <property type="entry name" value="GLIAL FACTOR NATURATION FACTOR"/>
    <property type="match status" value="1"/>
</dbReference>
<dbReference type="AlphaFoldDB" id="A0A9X0BAJ0"/>
<dbReference type="OrthoDB" id="3919494at2759"/>
<keyword evidence="2" id="KW-0539">Nucleus</keyword>
<evidence type="ECO:0000313" key="4">
    <source>
        <dbReference type="EMBL" id="KAJ5397830.1"/>
    </source>
</evidence>
<sequence length="148" mass="16803">MLTPSSTRLIPGYTHSPPETKEQLRKFRLTTSRAKDAQARIYIIDAKNQEIRAQDDEVYTNMEDLADDLPESSPRFILLSHPLTLGDGRVSVPYVMLYYMPVNCNPSQRMMYAGAVELMRNTAEVNRVIEVHEDEDIISIKSQLGGTD</sequence>
<dbReference type="EMBL" id="JAPZBU010000006">
    <property type="protein sequence ID" value="KAJ5397830.1"/>
    <property type="molecule type" value="Genomic_DNA"/>
</dbReference>
<dbReference type="PIRSF" id="PIRSF001788">
    <property type="entry name" value="GMF-beta"/>
    <property type="match status" value="1"/>
</dbReference>
<proteinExistence type="inferred from homology"/>
<dbReference type="GO" id="GO:0071846">
    <property type="term" value="P:actin filament debranching"/>
    <property type="evidence" value="ECO:0007669"/>
    <property type="project" value="InterPro"/>
</dbReference>
<protein>
    <recommendedName>
        <fullName evidence="3">ADF-H domain-containing protein</fullName>
    </recommendedName>
</protein>
<dbReference type="SUPFAM" id="SSF55753">
    <property type="entry name" value="Actin depolymerizing proteins"/>
    <property type="match status" value="1"/>
</dbReference>
<dbReference type="RefSeq" id="XP_056489882.1">
    <property type="nucleotide sequence ID" value="XM_056630580.1"/>
</dbReference>
<keyword evidence="2" id="KW-0963">Cytoplasm</keyword>
<evidence type="ECO:0000259" key="3">
    <source>
        <dbReference type="PROSITE" id="PS51263"/>
    </source>
</evidence>
<organism evidence="4 5">
    <name type="scientific">Penicillium cosmopolitanum</name>
    <dbReference type="NCBI Taxonomy" id="1131564"/>
    <lineage>
        <taxon>Eukaryota</taxon>
        <taxon>Fungi</taxon>
        <taxon>Dikarya</taxon>
        <taxon>Ascomycota</taxon>
        <taxon>Pezizomycotina</taxon>
        <taxon>Eurotiomycetes</taxon>
        <taxon>Eurotiomycetidae</taxon>
        <taxon>Eurotiales</taxon>
        <taxon>Aspergillaceae</taxon>
        <taxon>Penicillium</taxon>
    </lineage>
</organism>
<name>A0A9X0BAJ0_9EURO</name>
<dbReference type="GO" id="GO:0034316">
    <property type="term" value="P:negative regulation of Arp2/3 complex-mediated actin nucleation"/>
    <property type="evidence" value="ECO:0007669"/>
    <property type="project" value="TreeGrafter"/>
</dbReference>
<evidence type="ECO:0000313" key="5">
    <source>
        <dbReference type="Proteomes" id="UP001147747"/>
    </source>
</evidence>
<dbReference type="GeneID" id="81369560"/>
<evidence type="ECO:0000256" key="2">
    <source>
        <dbReference type="PIRNR" id="PIRNR001788"/>
    </source>
</evidence>
<reference evidence="4" key="1">
    <citation type="submission" date="2022-12" db="EMBL/GenBank/DDBJ databases">
        <authorList>
            <person name="Petersen C."/>
        </authorList>
    </citation>
    <scope>NUCLEOTIDE SEQUENCE</scope>
    <source>
        <strain evidence="4">IBT 29677</strain>
    </source>
</reference>
<dbReference type="GO" id="GO:0005634">
    <property type="term" value="C:nucleus"/>
    <property type="evidence" value="ECO:0007669"/>
    <property type="project" value="UniProtKB-SubCell"/>
</dbReference>
<feature type="domain" description="ADF-H" evidence="3">
    <location>
        <begin position="12"/>
        <end position="148"/>
    </location>
</feature>
<dbReference type="CDD" id="cd11283">
    <property type="entry name" value="ADF_GMF-beta_like"/>
    <property type="match status" value="1"/>
</dbReference>
<dbReference type="GO" id="GO:0071933">
    <property type="term" value="F:Arp2/3 complex binding"/>
    <property type="evidence" value="ECO:0007669"/>
    <property type="project" value="InterPro"/>
</dbReference>
<dbReference type="SMART" id="SM00102">
    <property type="entry name" value="ADF"/>
    <property type="match status" value="1"/>
</dbReference>
<dbReference type="InterPro" id="IPR002108">
    <property type="entry name" value="ADF-H"/>
</dbReference>
<dbReference type="PANTHER" id="PTHR11249:SF2">
    <property type="entry name" value="GLIA MATURATION FACTOR"/>
    <property type="match status" value="1"/>
</dbReference>
<dbReference type="Gene3D" id="3.40.20.10">
    <property type="entry name" value="Severin"/>
    <property type="match status" value="1"/>
</dbReference>
<dbReference type="GO" id="GO:0030479">
    <property type="term" value="C:actin cortical patch"/>
    <property type="evidence" value="ECO:0007669"/>
    <property type="project" value="TreeGrafter"/>
</dbReference>
<evidence type="ECO:0000256" key="1">
    <source>
        <dbReference type="ARBA" id="ARBA00010055"/>
    </source>
</evidence>
<dbReference type="GO" id="GO:0003779">
    <property type="term" value="F:actin binding"/>
    <property type="evidence" value="ECO:0007669"/>
    <property type="project" value="InterPro"/>
</dbReference>
<dbReference type="FunFam" id="3.40.20.10:FF:000048">
    <property type="entry name" value="Putative gmf family protein"/>
    <property type="match status" value="1"/>
</dbReference>
<comment type="subcellular location">
    <subcellularLocation>
        <location evidence="2">Cytoplasm</location>
    </subcellularLocation>
    <subcellularLocation>
        <location evidence="2">Nucleus</location>
    </subcellularLocation>
</comment>
<gene>
    <name evidence="4" type="ORF">N7509_005943</name>
</gene>
<dbReference type="Proteomes" id="UP001147747">
    <property type="component" value="Unassembled WGS sequence"/>
</dbReference>
<reference evidence="4" key="2">
    <citation type="journal article" date="2023" name="IMA Fungus">
        <title>Comparative genomic study of the Penicillium genus elucidates a diverse pangenome and 15 lateral gene transfer events.</title>
        <authorList>
            <person name="Petersen C."/>
            <person name="Sorensen T."/>
            <person name="Nielsen M.R."/>
            <person name="Sondergaard T.E."/>
            <person name="Sorensen J.L."/>
            <person name="Fitzpatrick D.A."/>
            <person name="Frisvad J.C."/>
            <person name="Nielsen K.L."/>
        </authorList>
    </citation>
    <scope>NUCLEOTIDE SEQUENCE</scope>
    <source>
        <strain evidence="4">IBT 29677</strain>
    </source>
</reference>
<comment type="similarity">
    <text evidence="1 2">Belongs to the actin-binding proteins ADF family. GMF subfamily.</text>
</comment>
<dbReference type="InterPro" id="IPR029006">
    <property type="entry name" value="ADF-H/Gelsolin-like_dom_sf"/>
</dbReference>
<comment type="caution">
    <text evidence="4">The sequence shown here is derived from an EMBL/GenBank/DDBJ whole genome shotgun (WGS) entry which is preliminary data.</text>
</comment>
<dbReference type="PROSITE" id="PS51263">
    <property type="entry name" value="ADF_H"/>
    <property type="match status" value="1"/>
</dbReference>